<feature type="region of interest" description="Disordered" evidence="1">
    <location>
        <begin position="238"/>
        <end position="261"/>
    </location>
</feature>
<dbReference type="AlphaFoldDB" id="A0A0C3BQQ5"/>
<gene>
    <name evidence="2" type="ORF">M408DRAFT_13939</name>
</gene>
<dbReference type="Proteomes" id="UP000054097">
    <property type="component" value="Unassembled WGS sequence"/>
</dbReference>
<name>A0A0C3BQQ5_SERVB</name>
<reference evidence="3" key="2">
    <citation type="submission" date="2015-01" db="EMBL/GenBank/DDBJ databases">
        <title>Evolutionary Origins and Diversification of the Mycorrhizal Mutualists.</title>
        <authorList>
            <consortium name="DOE Joint Genome Institute"/>
            <consortium name="Mycorrhizal Genomics Consortium"/>
            <person name="Kohler A."/>
            <person name="Kuo A."/>
            <person name="Nagy L.G."/>
            <person name="Floudas D."/>
            <person name="Copeland A."/>
            <person name="Barry K.W."/>
            <person name="Cichocki N."/>
            <person name="Veneault-Fourrey C."/>
            <person name="LaButti K."/>
            <person name="Lindquist E.A."/>
            <person name="Lipzen A."/>
            <person name="Lundell T."/>
            <person name="Morin E."/>
            <person name="Murat C."/>
            <person name="Riley R."/>
            <person name="Ohm R."/>
            <person name="Sun H."/>
            <person name="Tunlid A."/>
            <person name="Henrissat B."/>
            <person name="Grigoriev I.V."/>
            <person name="Hibbett D.S."/>
            <person name="Martin F."/>
        </authorList>
    </citation>
    <scope>NUCLEOTIDE SEQUENCE [LARGE SCALE GENOMIC DNA]</scope>
    <source>
        <strain evidence="3">MAFF 305830</strain>
    </source>
</reference>
<organism evidence="2 3">
    <name type="scientific">Serendipita vermifera MAFF 305830</name>
    <dbReference type="NCBI Taxonomy" id="933852"/>
    <lineage>
        <taxon>Eukaryota</taxon>
        <taxon>Fungi</taxon>
        <taxon>Dikarya</taxon>
        <taxon>Basidiomycota</taxon>
        <taxon>Agaricomycotina</taxon>
        <taxon>Agaricomycetes</taxon>
        <taxon>Sebacinales</taxon>
        <taxon>Serendipitaceae</taxon>
        <taxon>Serendipita</taxon>
    </lineage>
</organism>
<feature type="region of interest" description="Disordered" evidence="1">
    <location>
        <begin position="279"/>
        <end position="301"/>
    </location>
</feature>
<dbReference type="EMBL" id="KN824277">
    <property type="protein sequence ID" value="KIM34434.1"/>
    <property type="molecule type" value="Genomic_DNA"/>
</dbReference>
<feature type="compositionally biased region" description="Low complexity" evidence="1">
    <location>
        <begin position="168"/>
        <end position="187"/>
    </location>
</feature>
<feature type="compositionally biased region" description="Low complexity" evidence="1">
    <location>
        <begin position="210"/>
        <end position="219"/>
    </location>
</feature>
<evidence type="ECO:0000256" key="1">
    <source>
        <dbReference type="SAM" id="MobiDB-lite"/>
    </source>
</evidence>
<protein>
    <submittedName>
        <fullName evidence="2">Uncharacterized protein</fullName>
    </submittedName>
</protein>
<dbReference type="HOGENOM" id="CLU_676381_0_0_1"/>
<feature type="compositionally biased region" description="Low complexity" evidence="1">
    <location>
        <begin position="279"/>
        <end position="290"/>
    </location>
</feature>
<evidence type="ECO:0000313" key="2">
    <source>
        <dbReference type="EMBL" id="KIM34434.1"/>
    </source>
</evidence>
<keyword evidence="3" id="KW-1185">Reference proteome</keyword>
<sequence>MLSATRVAFIGAISAHFAHAFSPVFSVPRQCESLHITWSEIDLPTVDMSLSEVLFELIPLDTDPSRVAPEPYLVSVPSGGHKAVMELPFPGGTQFFASAHMLGSAGFTRRTVSTVFTVEHSEKTDCLPSKAIPADGRAKVKSFGKRQINVVGTGVTPATGVPAPVNAVVSPSSSSSASAPAASSSSGAPPPIRVIGTSNIPASGAPDTPPANAAPAPAFSSGAVPPIQVIGTSFVTATGDASSPSSSSTDSSAESSPTSTDSVRVQVLILFHCSTEADTTSTSCTDTSTALPVETQTSEEMPPATITMPEQEGYGDGYQQDEQPCEESMDSSEHQSMHETTTVTQTYTATAALPAATETVNTEVVHYTAFDEMVNAANSMFKAWNPYMPAYTPSAGN</sequence>
<feature type="region of interest" description="Disordered" evidence="1">
    <location>
        <begin position="168"/>
        <end position="219"/>
    </location>
</feature>
<evidence type="ECO:0000313" key="3">
    <source>
        <dbReference type="Proteomes" id="UP000054097"/>
    </source>
</evidence>
<proteinExistence type="predicted"/>
<reference evidence="2 3" key="1">
    <citation type="submission" date="2014-04" db="EMBL/GenBank/DDBJ databases">
        <authorList>
            <consortium name="DOE Joint Genome Institute"/>
            <person name="Kuo A."/>
            <person name="Zuccaro A."/>
            <person name="Kohler A."/>
            <person name="Nagy L.G."/>
            <person name="Floudas D."/>
            <person name="Copeland A."/>
            <person name="Barry K.W."/>
            <person name="Cichocki N."/>
            <person name="Veneault-Fourrey C."/>
            <person name="LaButti K."/>
            <person name="Lindquist E.A."/>
            <person name="Lipzen A."/>
            <person name="Lundell T."/>
            <person name="Morin E."/>
            <person name="Murat C."/>
            <person name="Sun H."/>
            <person name="Tunlid A."/>
            <person name="Henrissat B."/>
            <person name="Grigoriev I.V."/>
            <person name="Hibbett D.S."/>
            <person name="Martin F."/>
            <person name="Nordberg H.P."/>
            <person name="Cantor M.N."/>
            <person name="Hua S.X."/>
        </authorList>
    </citation>
    <scope>NUCLEOTIDE SEQUENCE [LARGE SCALE GENOMIC DNA]</scope>
    <source>
        <strain evidence="2 3">MAFF 305830</strain>
    </source>
</reference>
<accession>A0A0C3BQQ5</accession>
<dbReference type="OrthoDB" id="3231513at2759"/>